<proteinExistence type="predicted"/>
<reference evidence="1" key="1">
    <citation type="submission" date="2014-05" db="EMBL/GenBank/DDBJ databases">
        <authorList>
            <person name="Chronopoulou M."/>
        </authorList>
    </citation>
    <scope>NUCLEOTIDE SEQUENCE</scope>
    <source>
        <tissue evidence="1">Whole organism</tissue>
    </source>
</reference>
<evidence type="ECO:0000313" key="1">
    <source>
        <dbReference type="EMBL" id="CDW33376.1"/>
    </source>
</evidence>
<accession>A0A0K2U6P2</accession>
<protein>
    <submittedName>
        <fullName evidence="1">RETRotransposonlike family member (Retr1)like [Saccoglossus kowalevskii]</fullName>
    </submittedName>
</protein>
<dbReference type="AlphaFoldDB" id="A0A0K2U6P2"/>
<name>A0A0K2U6P2_LEPSM</name>
<dbReference type="EMBL" id="HACA01016015">
    <property type="protein sequence ID" value="CDW33376.1"/>
    <property type="molecule type" value="Transcribed_RNA"/>
</dbReference>
<sequence>MIALITPIGRFQYKRTPQDFSSSGDGYNRRLDGIKADFNKRGCCVDDTLTLIMLMMEF</sequence>
<organism evidence="1">
    <name type="scientific">Lepeophtheirus salmonis</name>
    <name type="common">Salmon louse</name>
    <name type="synonym">Caligus salmonis</name>
    <dbReference type="NCBI Taxonomy" id="72036"/>
    <lineage>
        <taxon>Eukaryota</taxon>
        <taxon>Metazoa</taxon>
        <taxon>Ecdysozoa</taxon>
        <taxon>Arthropoda</taxon>
        <taxon>Crustacea</taxon>
        <taxon>Multicrustacea</taxon>
        <taxon>Hexanauplia</taxon>
        <taxon>Copepoda</taxon>
        <taxon>Siphonostomatoida</taxon>
        <taxon>Caligidae</taxon>
        <taxon>Lepeophtheirus</taxon>
    </lineage>
</organism>